<evidence type="ECO:0000256" key="5">
    <source>
        <dbReference type="ARBA" id="ARBA00022723"/>
    </source>
</evidence>
<feature type="compositionally biased region" description="Acidic residues" evidence="14">
    <location>
        <begin position="109"/>
        <end position="119"/>
    </location>
</feature>
<dbReference type="eggNOG" id="ENOG502QVH6">
    <property type="taxonomic scope" value="Eukaryota"/>
</dbReference>
<comment type="subcellular location">
    <subcellularLocation>
        <location evidence="1">Nucleus</location>
        <location evidence="1">Nucleolus</location>
    </subcellularLocation>
</comment>
<dbReference type="STRING" id="4558.A0A194YL67"/>
<dbReference type="FunCoup" id="A0A194YL67">
    <property type="interactions" value="4"/>
</dbReference>
<name>A0A194YL67_SORBI</name>
<dbReference type="Proteomes" id="UP000000768">
    <property type="component" value="Chromosome 10"/>
</dbReference>
<dbReference type="InterPro" id="IPR041232">
    <property type="entry name" value="NPL"/>
</dbReference>
<gene>
    <name evidence="16" type="ORF">SORBI_3010G237800</name>
</gene>
<dbReference type="Pfam" id="PF17800">
    <property type="entry name" value="NPL"/>
    <property type="match status" value="1"/>
</dbReference>
<dbReference type="EMBL" id="CM000769">
    <property type="protein sequence ID" value="KXG20698.2"/>
    <property type="molecule type" value="Genomic_DNA"/>
</dbReference>
<keyword evidence="4" id="KW-0597">Phosphoprotein</keyword>
<keyword evidence="17" id="KW-1185">Reference proteome</keyword>
<reference evidence="16 17" key="1">
    <citation type="journal article" date="2009" name="Nature">
        <title>The Sorghum bicolor genome and the diversification of grasses.</title>
        <authorList>
            <person name="Paterson A.H."/>
            <person name="Bowers J.E."/>
            <person name="Bruggmann R."/>
            <person name="Dubchak I."/>
            <person name="Grimwood J."/>
            <person name="Gundlach H."/>
            <person name="Haberer G."/>
            <person name="Hellsten U."/>
            <person name="Mitros T."/>
            <person name="Poliakov A."/>
            <person name="Schmutz J."/>
            <person name="Spannagl M."/>
            <person name="Tang H."/>
            <person name="Wang X."/>
            <person name="Wicker T."/>
            <person name="Bharti A.K."/>
            <person name="Chapman J."/>
            <person name="Feltus F.A."/>
            <person name="Gowik U."/>
            <person name="Grigoriev I.V."/>
            <person name="Lyons E."/>
            <person name="Maher C.A."/>
            <person name="Martis M."/>
            <person name="Narechania A."/>
            <person name="Otillar R.P."/>
            <person name="Penning B.W."/>
            <person name="Salamov A.A."/>
            <person name="Wang Y."/>
            <person name="Zhang L."/>
            <person name="Carpita N.C."/>
            <person name="Freeling M."/>
            <person name="Gingle A.R."/>
            <person name="Hash C.T."/>
            <person name="Keller B."/>
            <person name="Klein P."/>
            <person name="Kresovich S."/>
            <person name="McCann M.C."/>
            <person name="Ming R."/>
            <person name="Peterson D.G."/>
            <person name="Mehboob-ur-Rahman"/>
            <person name="Ware D."/>
            <person name="Westhoff P."/>
            <person name="Mayer K.F."/>
            <person name="Messing J."/>
            <person name="Rokhsar D.S."/>
        </authorList>
    </citation>
    <scope>NUCLEOTIDE SEQUENCE [LARGE SCALE GENOMIC DNA]</scope>
    <source>
        <strain evidence="17">cv. BTx623</strain>
    </source>
</reference>
<sequence length="313" mass="34307">MPMVNGIFEYWGVVVRPGATVKCDPGEFYCHVSQIALQDSKGNEDVRVFVKADGKKFLIGTLSVDKYPQYTTSLVFEKEFELLHTSKTSTISALGYKFRHCNRKYDSETSTEEGDESNEEVPQAIPLYPNADDDKSKESKCGVEKPAATESSKSKVSLEEAKVPDKHKADVGGDDNDESDEDVDSEDGESGDDESSSDEDDGESSNEDDDEDSPKSTKRNNRPAETPLKTPPGKKARITTPSMGKKSVSDDAKRSNHVHVATPYPSSKQVKTARSIIDNSKQSTGYACKSCSKTFYSSVGLETHCKVKHSACK</sequence>
<evidence type="ECO:0000256" key="6">
    <source>
        <dbReference type="ARBA" id="ARBA00022771"/>
    </source>
</evidence>
<keyword evidence="6 13" id="KW-0863">Zinc-finger</keyword>
<dbReference type="GO" id="GO:0016787">
    <property type="term" value="F:hydrolase activity"/>
    <property type="evidence" value="ECO:0007669"/>
    <property type="project" value="UniProtKB-KW"/>
</dbReference>
<protein>
    <recommendedName>
        <fullName evidence="15">C2H2-type domain-containing protein</fullName>
    </recommendedName>
</protein>
<evidence type="ECO:0000256" key="11">
    <source>
        <dbReference type="ARBA" id="ARBA00023163"/>
    </source>
</evidence>
<keyword evidence="9" id="KW-0156">Chromatin regulator</keyword>
<evidence type="ECO:0000256" key="7">
    <source>
        <dbReference type="ARBA" id="ARBA00022801"/>
    </source>
</evidence>
<evidence type="ECO:0000256" key="3">
    <source>
        <dbReference type="ARBA" id="ARBA00022491"/>
    </source>
</evidence>
<proteinExistence type="inferred from homology"/>
<feature type="region of interest" description="Disordered" evidence="14">
    <location>
        <begin position="107"/>
        <end position="258"/>
    </location>
</feature>
<keyword evidence="3" id="KW-0678">Repressor</keyword>
<organism evidence="16 17">
    <name type="scientific">Sorghum bicolor</name>
    <name type="common">Sorghum</name>
    <name type="synonym">Sorghum vulgare</name>
    <dbReference type="NCBI Taxonomy" id="4558"/>
    <lineage>
        <taxon>Eukaryota</taxon>
        <taxon>Viridiplantae</taxon>
        <taxon>Streptophyta</taxon>
        <taxon>Embryophyta</taxon>
        <taxon>Tracheophyta</taxon>
        <taxon>Spermatophyta</taxon>
        <taxon>Magnoliopsida</taxon>
        <taxon>Liliopsida</taxon>
        <taxon>Poales</taxon>
        <taxon>Poaceae</taxon>
        <taxon>PACMAD clade</taxon>
        <taxon>Panicoideae</taxon>
        <taxon>Andropogonodae</taxon>
        <taxon>Andropogoneae</taxon>
        <taxon>Sorghinae</taxon>
        <taxon>Sorghum</taxon>
    </lineage>
</organism>
<evidence type="ECO:0000256" key="1">
    <source>
        <dbReference type="ARBA" id="ARBA00004604"/>
    </source>
</evidence>
<feature type="compositionally biased region" description="Basic and acidic residues" evidence="14">
    <location>
        <begin position="132"/>
        <end position="143"/>
    </location>
</feature>
<evidence type="ECO:0000256" key="13">
    <source>
        <dbReference type="PROSITE-ProRule" id="PRU00042"/>
    </source>
</evidence>
<evidence type="ECO:0000256" key="2">
    <source>
        <dbReference type="ARBA" id="ARBA00006673"/>
    </source>
</evidence>
<keyword evidence="11" id="KW-0804">Transcription</keyword>
<dbReference type="GO" id="GO:0005730">
    <property type="term" value="C:nucleolus"/>
    <property type="evidence" value="ECO:0007669"/>
    <property type="project" value="UniProtKB-SubCell"/>
</dbReference>
<reference evidence="17" key="2">
    <citation type="journal article" date="2018" name="Plant J.">
        <title>The Sorghum bicolor reference genome: improved assembly, gene annotations, a transcriptome atlas, and signatures of genome organization.</title>
        <authorList>
            <person name="McCormick R.F."/>
            <person name="Truong S.K."/>
            <person name="Sreedasyam A."/>
            <person name="Jenkins J."/>
            <person name="Shu S."/>
            <person name="Sims D."/>
            <person name="Kennedy M."/>
            <person name="Amirebrahimi M."/>
            <person name="Weers B.D."/>
            <person name="McKinley B."/>
            <person name="Mattison A."/>
            <person name="Morishige D.T."/>
            <person name="Grimwood J."/>
            <person name="Schmutz J."/>
            <person name="Mullet J.E."/>
        </authorList>
    </citation>
    <scope>NUCLEOTIDE SEQUENCE [LARGE SCALE GENOMIC DNA]</scope>
    <source>
        <strain evidence="17">cv. BTx623</strain>
    </source>
</reference>
<dbReference type="FunFam" id="2.60.120.340:FF:000004">
    <property type="entry name" value="Histone deacetylase HDT1"/>
    <property type="match status" value="1"/>
</dbReference>
<dbReference type="PROSITE" id="PS00028">
    <property type="entry name" value="ZINC_FINGER_C2H2_1"/>
    <property type="match status" value="1"/>
</dbReference>
<feature type="domain" description="C2H2-type" evidence="15">
    <location>
        <begin position="286"/>
        <end position="313"/>
    </location>
</feature>
<dbReference type="GO" id="GO:0006325">
    <property type="term" value="P:chromatin organization"/>
    <property type="evidence" value="ECO:0007669"/>
    <property type="project" value="UniProtKB-KW"/>
</dbReference>
<keyword evidence="8" id="KW-0862">Zinc</keyword>
<comment type="similarity">
    <text evidence="2">Belongs to the histone deacetylase HD2 family.</text>
</comment>
<feature type="compositionally biased region" description="Acidic residues" evidence="14">
    <location>
        <begin position="172"/>
        <end position="212"/>
    </location>
</feature>
<evidence type="ECO:0000256" key="4">
    <source>
        <dbReference type="ARBA" id="ARBA00022553"/>
    </source>
</evidence>
<evidence type="ECO:0000313" key="16">
    <source>
        <dbReference type="EMBL" id="KXG20698.2"/>
    </source>
</evidence>
<keyword evidence="5" id="KW-0479">Metal-binding</keyword>
<evidence type="ECO:0000256" key="14">
    <source>
        <dbReference type="SAM" id="MobiDB-lite"/>
    </source>
</evidence>
<keyword evidence="10" id="KW-0805">Transcription regulation</keyword>
<accession>A0A194YL67</accession>
<dbReference type="Gramene" id="KXG20698">
    <property type="protein sequence ID" value="KXG20698"/>
    <property type="gene ID" value="SORBI_3010G237800"/>
</dbReference>
<feature type="compositionally biased region" description="Basic and acidic residues" evidence="14">
    <location>
        <begin position="152"/>
        <end position="171"/>
    </location>
</feature>
<dbReference type="InParanoid" id="A0A194YL67"/>
<evidence type="ECO:0000313" key="17">
    <source>
        <dbReference type="Proteomes" id="UP000000768"/>
    </source>
</evidence>
<dbReference type="Gene3D" id="2.60.120.340">
    <property type="entry name" value="Nucleoplasmin core domain"/>
    <property type="match status" value="1"/>
</dbReference>
<evidence type="ECO:0000259" key="15">
    <source>
        <dbReference type="PROSITE" id="PS50157"/>
    </source>
</evidence>
<keyword evidence="7" id="KW-0378">Hydrolase</keyword>
<evidence type="ECO:0000256" key="9">
    <source>
        <dbReference type="ARBA" id="ARBA00022853"/>
    </source>
</evidence>
<dbReference type="GO" id="GO:0008270">
    <property type="term" value="F:zinc ion binding"/>
    <property type="evidence" value="ECO:0007669"/>
    <property type="project" value="UniProtKB-KW"/>
</dbReference>
<dbReference type="OMA" id="ETTMGFW"/>
<dbReference type="PROSITE" id="PS50157">
    <property type="entry name" value="ZINC_FINGER_C2H2_2"/>
    <property type="match status" value="1"/>
</dbReference>
<keyword evidence="12" id="KW-0539">Nucleus</keyword>
<dbReference type="AlphaFoldDB" id="A0A194YL67"/>
<evidence type="ECO:0000256" key="8">
    <source>
        <dbReference type="ARBA" id="ARBA00022833"/>
    </source>
</evidence>
<evidence type="ECO:0000256" key="12">
    <source>
        <dbReference type="ARBA" id="ARBA00023242"/>
    </source>
</evidence>
<evidence type="ECO:0000256" key="10">
    <source>
        <dbReference type="ARBA" id="ARBA00023015"/>
    </source>
</evidence>
<dbReference type="InterPro" id="IPR013087">
    <property type="entry name" value="Znf_C2H2_type"/>
</dbReference>